<dbReference type="NCBIfam" id="NF041278">
    <property type="entry name" value="CmcJ_NvfI_EfuI"/>
    <property type="match status" value="1"/>
</dbReference>
<comment type="similarity">
    <text evidence="1">Belongs to the asaB hydroxylase/desaturase family.</text>
</comment>
<evidence type="ECO:0000313" key="2">
    <source>
        <dbReference type="EMBL" id="KAK2603563.1"/>
    </source>
</evidence>
<dbReference type="PANTHER" id="PTHR34598">
    <property type="entry name" value="BLL6449 PROTEIN"/>
    <property type="match status" value="1"/>
</dbReference>
<keyword evidence="3" id="KW-1185">Reference proteome</keyword>
<comment type="caution">
    <text evidence="2">The sequence shown here is derived from an EMBL/GenBank/DDBJ whole genome shotgun (WGS) entry which is preliminary data.</text>
</comment>
<dbReference type="Proteomes" id="UP001251528">
    <property type="component" value="Unassembled WGS sequence"/>
</dbReference>
<dbReference type="PANTHER" id="PTHR34598:SF3">
    <property type="entry name" value="OXIDOREDUCTASE AN1597"/>
    <property type="match status" value="1"/>
</dbReference>
<reference evidence="2" key="1">
    <citation type="submission" date="2023-06" db="EMBL/GenBank/DDBJ databases">
        <title>Conoideocrella luteorostrata (Hypocreales: Clavicipitaceae), a potential biocontrol fungus for elongate hemlock scale in United States Christmas tree production areas.</title>
        <authorList>
            <person name="Barrett H."/>
            <person name="Lovett B."/>
            <person name="Macias A.M."/>
            <person name="Stajich J.E."/>
            <person name="Kasson M.T."/>
        </authorList>
    </citation>
    <scope>NUCLEOTIDE SEQUENCE</scope>
    <source>
        <strain evidence="2">ARSEF 14590</strain>
    </source>
</reference>
<dbReference type="GO" id="GO:0016491">
    <property type="term" value="F:oxidoreductase activity"/>
    <property type="evidence" value="ECO:0007669"/>
    <property type="project" value="InterPro"/>
</dbReference>
<dbReference type="EMBL" id="JASWJB010000061">
    <property type="protein sequence ID" value="KAK2603563.1"/>
    <property type="molecule type" value="Genomic_DNA"/>
</dbReference>
<evidence type="ECO:0000256" key="1">
    <source>
        <dbReference type="ARBA" id="ARBA00023604"/>
    </source>
</evidence>
<dbReference type="InterPro" id="IPR044053">
    <property type="entry name" value="AsaB-like"/>
</dbReference>
<gene>
    <name evidence="2" type="ORF">QQS21_004243</name>
</gene>
<evidence type="ECO:0000313" key="3">
    <source>
        <dbReference type="Proteomes" id="UP001251528"/>
    </source>
</evidence>
<proteinExistence type="inferred from homology"/>
<organism evidence="2 3">
    <name type="scientific">Conoideocrella luteorostrata</name>
    <dbReference type="NCBI Taxonomy" id="1105319"/>
    <lineage>
        <taxon>Eukaryota</taxon>
        <taxon>Fungi</taxon>
        <taxon>Dikarya</taxon>
        <taxon>Ascomycota</taxon>
        <taxon>Pezizomycotina</taxon>
        <taxon>Sordariomycetes</taxon>
        <taxon>Hypocreomycetidae</taxon>
        <taxon>Hypocreales</taxon>
        <taxon>Clavicipitaceae</taxon>
        <taxon>Conoideocrella</taxon>
    </lineage>
</organism>
<name>A0AAJ0CRW5_9HYPO</name>
<accession>A0AAJ0CRW5</accession>
<sequence>MPTLAPMPSGNCPLVRLLCFYTEPDSNVTPEYIEETSVSPGQRNYPHTKRLMPITDIRGLEAHFNLSEHSFCAVPRAFTSEINFELAADITEKYLPWVKQFIISHVQGSIKVVIFDHCIRKASCMKTSHRQVRKIHIDQSPAGAYARVKRHLSESDLRGINTENAYFKIVNVWKPVSQPVTDHPLTFAEFKSLEADDLIPVRQTYPTYTGETYAVKYNPNHQFRYWSNMDTSDVLLLQCFDSKRGSGDDGKPNYVQCAHGSFELDESGDEPYERKSIEVRCIVICQFV</sequence>
<protein>
    <submittedName>
        <fullName evidence="2">Uncharacterized protein</fullName>
    </submittedName>
</protein>
<dbReference type="AlphaFoldDB" id="A0AAJ0CRW5"/>